<protein>
    <submittedName>
        <fullName evidence="2">Uncharacterized protein</fullName>
    </submittedName>
</protein>
<evidence type="ECO:0000256" key="1">
    <source>
        <dbReference type="SAM" id="Phobius"/>
    </source>
</evidence>
<name>A0A1J5STC7_9ZZZZ</name>
<evidence type="ECO:0000313" key="2">
    <source>
        <dbReference type="EMBL" id="OIR11735.1"/>
    </source>
</evidence>
<proteinExistence type="predicted"/>
<keyword evidence="1" id="KW-0812">Transmembrane</keyword>
<accession>A0A1J5STC7</accession>
<dbReference type="AlphaFoldDB" id="A0A1J5STC7"/>
<gene>
    <name evidence="2" type="ORF">GALL_65910</name>
</gene>
<keyword evidence="1" id="KW-1133">Transmembrane helix</keyword>
<comment type="caution">
    <text evidence="2">The sequence shown here is derived from an EMBL/GenBank/DDBJ whole genome shotgun (WGS) entry which is preliminary data.</text>
</comment>
<dbReference type="EMBL" id="MLJW01000019">
    <property type="protein sequence ID" value="OIR11735.1"/>
    <property type="molecule type" value="Genomic_DNA"/>
</dbReference>
<sequence>MDRDSAFCAKALPLKDQRGFIVKNLIKLLVVLSFVSVVSAPALASTHYCEKERTHFISEAQLHADPSVEAARYSKNPDAFNEEVMAENDRYVEFVIKCGTQKQAISSMQKELRRLYNQVIQMTALAEHAPSHQTQPTITIQPSRPSMEELIMQQPTHPPVSNNINCTSRDVNGTVYTNCN</sequence>
<keyword evidence="1" id="KW-0472">Membrane</keyword>
<feature type="transmembrane region" description="Helical" evidence="1">
    <location>
        <begin position="25"/>
        <end position="44"/>
    </location>
</feature>
<organism evidence="2">
    <name type="scientific">mine drainage metagenome</name>
    <dbReference type="NCBI Taxonomy" id="410659"/>
    <lineage>
        <taxon>unclassified sequences</taxon>
        <taxon>metagenomes</taxon>
        <taxon>ecological metagenomes</taxon>
    </lineage>
</organism>
<reference evidence="2" key="1">
    <citation type="submission" date="2016-10" db="EMBL/GenBank/DDBJ databases">
        <title>Sequence of Gallionella enrichment culture.</title>
        <authorList>
            <person name="Poehlein A."/>
            <person name="Muehling M."/>
            <person name="Daniel R."/>
        </authorList>
    </citation>
    <scope>NUCLEOTIDE SEQUENCE</scope>
</reference>